<dbReference type="Proteomes" id="UP000011115">
    <property type="component" value="Unassembled WGS sequence"/>
</dbReference>
<proteinExistence type="predicted"/>
<protein>
    <submittedName>
        <fullName evidence="1">Uncharacterized protein</fullName>
    </submittedName>
</protein>
<evidence type="ECO:0000313" key="2">
    <source>
        <dbReference type="Proteomes" id="UP000011115"/>
    </source>
</evidence>
<reference evidence="2" key="1">
    <citation type="journal article" date="2011" name="Nature">
        <title>Genome sequence and analysis of the tuber crop potato.</title>
        <authorList>
            <consortium name="The Potato Genome Sequencing Consortium"/>
        </authorList>
    </citation>
    <scope>NUCLEOTIDE SEQUENCE [LARGE SCALE GENOMIC DNA]</scope>
    <source>
        <strain evidence="2">cv. DM1-3 516 R44</strain>
    </source>
</reference>
<dbReference type="AlphaFoldDB" id="M1DXV2"/>
<dbReference type="InParanoid" id="M1DXV2"/>
<dbReference type="PaxDb" id="4113-PGSC0003DMT400096168"/>
<sequence length="109" mass="12112">MESDTWRIADLVGDARLTPPISPQTANSEEYKCDKMSVNGSNASQLGHNHDIKNLNDVNEVHLSGVLSSTILRDLHETLHEPWSIPLVMKVVVVLRQYLAKVGQPWALA</sequence>
<dbReference type="Gramene" id="PGSC0003DMT400096168">
    <property type="protein sequence ID" value="PGSC0003DMT400096168"/>
    <property type="gene ID" value="PGSC0003DMG400045739"/>
</dbReference>
<evidence type="ECO:0000313" key="1">
    <source>
        <dbReference type="EnsemblPlants" id="PGSC0003DMT400096168"/>
    </source>
</evidence>
<dbReference type="EnsemblPlants" id="PGSC0003DMT400096168">
    <property type="protein sequence ID" value="PGSC0003DMT400096168"/>
    <property type="gene ID" value="PGSC0003DMG400045739"/>
</dbReference>
<reference evidence="1" key="2">
    <citation type="submission" date="2015-06" db="UniProtKB">
        <authorList>
            <consortium name="EnsemblPlants"/>
        </authorList>
    </citation>
    <scope>IDENTIFICATION</scope>
    <source>
        <strain evidence="1">DM1-3 516 R44</strain>
    </source>
</reference>
<dbReference type="HOGENOM" id="CLU_2188656_0_0_1"/>
<organism evidence="1 2">
    <name type="scientific">Solanum tuberosum</name>
    <name type="common">Potato</name>
    <dbReference type="NCBI Taxonomy" id="4113"/>
    <lineage>
        <taxon>Eukaryota</taxon>
        <taxon>Viridiplantae</taxon>
        <taxon>Streptophyta</taxon>
        <taxon>Embryophyta</taxon>
        <taxon>Tracheophyta</taxon>
        <taxon>Spermatophyta</taxon>
        <taxon>Magnoliopsida</taxon>
        <taxon>eudicotyledons</taxon>
        <taxon>Gunneridae</taxon>
        <taxon>Pentapetalae</taxon>
        <taxon>asterids</taxon>
        <taxon>lamiids</taxon>
        <taxon>Solanales</taxon>
        <taxon>Solanaceae</taxon>
        <taxon>Solanoideae</taxon>
        <taxon>Solaneae</taxon>
        <taxon>Solanum</taxon>
    </lineage>
</organism>
<keyword evidence="2" id="KW-1185">Reference proteome</keyword>
<accession>M1DXV2</accession>
<name>M1DXV2_SOLTU</name>